<dbReference type="HOGENOM" id="CLU_2412767_0_0_1"/>
<reference evidence="1 2" key="1">
    <citation type="submission" date="2014-04" db="EMBL/GenBank/DDBJ databases">
        <title>Evolutionary Origins and Diversification of the Mycorrhizal Mutualists.</title>
        <authorList>
            <consortium name="DOE Joint Genome Institute"/>
            <consortium name="Mycorrhizal Genomics Consortium"/>
            <person name="Kohler A."/>
            <person name="Kuo A."/>
            <person name="Nagy L.G."/>
            <person name="Floudas D."/>
            <person name="Copeland A."/>
            <person name="Barry K.W."/>
            <person name="Cichocki N."/>
            <person name="Veneault-Fourrey C."/>
            <person name="LaButti K."/>
            <person name="Lindquist E.A."/>
            <person name="Lipzen A."/>
            <person name="Lundell T."/>
            <person name="Morin E."/>
            <person name="Murat C."/>
            <person name="Riley R."/>
            <person name="Ohm R."/>
            <person name="Sun H."/>
            <person name="Tunlid A."/>
            <person name="Henrissat B."/>
            <person name="Grigoriev I.V."/>
            <person name="Hibbett D.S."/>
            <person name="Martin F."/>
        </authorList>
    </citation>
    <scope>NUCLEOTIDE SEQUENCE [LARGE SCALE GENOMIC DNA]</scope>
    <source>
        <strain evidence="1 2">Koide BX008</strain>
    </source>
</reference>
<accession>A0A0C2W606</accession>
<name>A0A0C2W606_AMAMK</name>
<keyword evidence="2" id="KW-1185">Reference proteome</keyword>
<protein>
    <submittedName>
        <fullName evidence="1">Uncharacterized protein</fullName>
    </submittedName>
</protein>
<dbReference type="AlphaFoldDB" id="A0A0C2W606"/>
<sequence length="92" mass="10081">MFAGSKVEKSLELRVESKQTSCTFRVVGDKNVGHGYPEAGNPEHKEATDDVGGLISFMCQTGPVDSMCRLVCVLLVARCCLENGLCLREMRK</sequence>
<evidence type="ECO:0000313" key="2">
    <source>
        <dbReference type="Proteomes" id="UP000054549"/>
    </source>
</evidence>
<evidence type="ECO:0000313" key="1">
    <source>
        <dbReference type="EMBL" id="KIL56547.1"/>
    </source>
</evidence>
<gene>
    <name evidence="1" type="ORF">M378DRAFT_172629</name>
</gene>
<dbReference type="InParanoid" id="A0A0C2W606"/>
<proteinExistence type="predicted"/>
<dbReference type="Proteomes" id="UP000054549">
    <property type="component" value="Unassembled WGS sequence"/>
</dbReference>
<organism evidence="1 2">
    <name type="scientific">Amanita muscaria (strain Koide BX008)</name>
    <dbReference type="NCBI Taxonomy" id="946122"/>
    <lineage>
        <taxon>Eukaryota</taxon>
        <taxon>Fungi</taxon>
        <taxon>Dikarya</taxon>
        <taxon>Basidiomycota</taxon>
        <taxon>Agaricomycotina</taxon>
        <taxon>Agaricomycetes</taxon>
        <taxon>Agaricomycetidae</taxon>
        <taxon>Agaricales</taxon>
        <taxon>Pluteineae</taxon>
        <taxon>Amanitaceae</taxon>
        <taxon>Amanita</taxon>
    </lineage>
</organism>
<dbReference type="EMBL" id="KN818416">
    <property type="protein sequence ID" value="KIL56547.1"/>
    <property type="molecule type" value="Genomic_DNA"/>
</dbReference>